<keyword evidence="1" id="KW-0472">Membrane</keyword>
<name>A0A068YC29_ECHMU</name>
<sequence>MSKCYELAGNKKLQCKGYYLHEIGMYDHISSPFVVGGVFITILLSIPLIASAFFCNLFYLLVLICTNSRSCFHRDFGITYLTFVLISLVTDNMLGAMLVRGLPWLDDGAIEVAVTSHKACKYFSFLNTFLSASRANLLMAHCLLHIFSIELHTERRSVTLSFAMLNALCVLAGAFMAISTATVCGVWVIGNRLVCLPDPEWPQAFILFHMIHKALFCDGIVQSLVILIACCQLRRIYVRLGLTISCLLFTTDSKFLLFDSLKRLRERTLRTRECLRVVYVHATFMAVTKITRGIITFILTDFLYGSRRLTIYESDVLENLLFFFTLFDLIGNCEVIGNLMHSWTAFFWQTTMRNTFLQFFVILFRPFRRPRGWILSLFYTDTVTAARKSERGRKSLIFKKNFIKYARLIASRLNDENLKEALAWLRSVPNLPREFEVFIEECGVFKHE</sequence>
<feature type="transmembrane region" description="Helical" evidence="1">
    <location>
        <begin position="278"/>
        <end position="299"/>
    </location>
</feature>
<evidence type="ECO:0000256" key="1">
    <source>
        <dbReference type="SAM" id="Phobius"/>
    </source>
</evidence>
<dbReference type="OrthoDB" id="6233165at2759"/>
<feature type="transmembrane region" description="Helical" evidence="1">
    <location>
        <begin position="210"/>
        <end position="229"/>
    </location>
</feature>
<dbReference type="AlphaFoldDB" id="A0A068YC29"/>
<evidence type="ECO:0000313" key="2">
    <source>
        <dbReference type="EMBL" id="CDS42098.1"/>
    </source>
</evidence>
<keyword evidence="1" id="KW-1133">Transmembrane helix</keyword>
<dbReference type="OMA" id="MYDHISS"/>
<proteinExistence type="predicted"/>
<dbReference type="Proteomes" id="UP000017246">
    <property type="component" value="Unassembled WGS sequence"/>
</dbReference>
<feature type="transmembrane region" description="Helical" evidence="1">
    <location>
        <begin position="165"/>
        <end position="190"/>
    </location>
</feature>
<feature type="transmembrane region" description="Helical" evidence="1">
    <location>
        <begin position="122"/>
        <end position="144"/>
    </location>
</feature>
<evidence type="ECO:0000313" key="3">
    <source>
        <dbReference type="Proteomes" id="UP000017246"/>
    </source>
</evidence>
<gene>
    <name evidence="2" type="ORF">EmuJ_000979700</name>
</gene>
<feature type="transmembrane region" description="Helical" evidence="1">
    <location>
        <begin position="33"/>
        <end position="66"/>
    </location>
</feature>
<reference evidence="2" key="2">
    <citation type="submission" date="2015-11" db="EMBL/GenBank/DDBJ databases">
        <authorList>
            <person name="Zhang Y."/>
            <person name="Guo Z."/>
        </authorList>
    </citation>
    <scope>NUCLEOTIDE SEQUENCE</scope>
</reference>
<keyword evidence="1" id="KW-0812">Transmembrane</keyword>
<feature type="transmembrane region" description="Helical" evidence="1">
    <location>
        <begin position="78"/>
        <end position="102"/>
    </location>
</feature>
<dbReference type="EMBL" id="LN902842">
    <property type="protein sequence ID" value="CDS42098.1"/>
    <property type="molecule type" value="Genomic_DNA"/>
</dbReference>
<reference evidence="2" key="1">
    <citation type="journal article" date="2013" name="Nature">
        <title>The genomes of four tapeworm species reveal adaptations to parasitism.</title>
        <authorList>
            <person name="Tsai I.J."/>
            <person name="Zarowiecki M."/>
            <person name="Holroyd N."/>
            <person name="Garciarrubio A."/>
            <person name="Sanchez-Flores A."/>
            <person name="Brooks K.L."/>
            <person name="Tracey A."/>
            <person name="Bobes R.J."/>
            <person name="Fragoso G."/>
            <person name="Sciutto E."/>
            <person name="Aslett M."/>
            <person name="Beasley H."/>
            <person name="Bennett H.M."/>
            <person name="Cai J."/>
            <person name="Camicia F."/>
            <person name="Clark R."/>
            <person name="Cucher M."/>
            <person name="De Silva N."/>
            <person name="Day T.A."/>
            <person name="Deplazes P."/>
            <person name="Estrada K."/>
            <person name="Fernandez C."/>
            <person name="Holland P.W."/>
            <person name="Hou J."/>
            <person name="Hu S."/>
            <person name="Huckvale T."/>
            <person name="Hung S.S."/>
            <person name="Kamenetzky L."/>
            <person name="Keane J.A."/>
            <person name="Kiss F."/>
            <person name="Koziol U."/>
            <person name="Lambert O."/>
            <person name="Liu K."/>
            <person name="Luo X."/>
            <person name="Luo Y."/>
            <person name="Macchiaroli N."/>
            <person name="Nichol S."/>
            <person name="Paps J."/>
            <person name="Parkinson J."/>
            <person name="Pouchkina-Stantcheva N."/>
            <person name="Riddiford N."/>
            <person name="Rosenzvit M."/>
            <person name="Salinas G."/>
            <person name="Wasmuth J.D."/>
            <person name="Zamanian M."/>
            <person name="Zheng Y."/>
            <person name="Cai X."/>
            <person name="Soberon X."/>
            <person name="Olson P.D."/>
            <person name="Laclette J.P."/>
            <person name="Brehm K."/>
            <person name="Berriman M."/>
            <person name="Garciarrubio A."/>
            <person name="Bobes R.J."/>
            <person name="Fragoso G."/>
            <person name="Sanchez-Flores A."/>
            <person name="Estrada K."/>
            <person name="Cevallos M.A."/>
            <person name="Morett E."/>
            <person name="Gonzalez V."/>
            <person name="Portillo T."/>
            <person name="Ochoa-Leyva A."/>
            <person name="Jose M.V."/>
            <person name="Sciutto E."/>
            <person name="Landa A."/>
            <person name="Jimenez L."/>
            <person name="Valdes V."/>
            <person name="Carrero J.C."/>
            <person name="Larralde C."/>
            <person name="Morales-Montor J."/>
            <person name="Limon-Lason J."/>
            <person name="Soberon X."/>
            <person name="Laclette J.P."/>
        </authorList>
    </citation>
    <scope>NUCLEOTIDE SEQUENCE [LARGE SCALE GENOMIC DNA]</scope>
</reference>
<organism evidence="2 3">
    <name type="scientific">Echinococcus multilocularis</name>
    <name type="common">Fox tapeworm</name>
    <dbReference type="NCBI Taxonomy" id="6211"/>
    <lineage>
        <taxon>Eukaryota</taxon>
        <taxon>Metazoa</taxon>
        <taxon>Spiralia</taxon>
        <taxon>Lophotrochozoa</taxon>
        <taxon>Platyhelminthes</taxon>
        <taxon>Cestoda</taxon>
        <taxon>Eucestoda</taxon>
        <taxon>Cyclophyllidea</taxon>
        <taxon>Taeniidae</taxon>
        <taxon>Echinococcus</taxon>
    </lineage>
</organism>
<accession>A0A068YC29</accession>
<evidence type="ECO:0008006" key="4">
    <source>
        <dbReference type="Google" id="ProtNLM"/>
    </source>
</evidence>
<protein>
    <recommendedName>
        <fullName evidence="4">G-protein coupled receptors family 1 profile domain-containing protein</fullName>
    </recommendedName>
</protein>
<keyword evidence="3" id="KW-1185">Reference proteome</keyword>